<keyword evidence="5" id="KW-0732">Signal</keyword>
<dbReference type="PANTHER" id="PTHR40079">
    <property type="entry name" value="MANNAN ENDO-1,4-BETA-MANNOSIDASE E-RELATED"/>
    <property type="match status" value="1"/>
</dbReference>
<protein>
    <submittedName>
        <fullName evidence="7">Tetratricopeptide (TPR) repeat protein</fullName>
    </submittedName>
</protein>
<keyword evidence="2 4" id="KW-0378">Hydrolase</keyword>
<dbReference type="Pfam" id="PF02156">
    <property type="entry name" value="Glyco_hydro_26"/>
    <property type="match status" value="1"/>
</dbReference>
<dbReference type="RefSeq" id="WP_209467230.1">
    <property type="nucleotide sequence ID" value="NZ_JAGGLG010000022.1"/>
</dbReference>
<organism evidence="7 8">
    <name type="scientific">Symbiobacterium terraclitae</name>
    <dbReference type="NCBI Taxonomy" id="557451"/>
    <lineage>
        <taxon>Bacteria</taxon>
        <taxon>Bacillati</taxon>
        <taxon>Bacillota</taxon>
        <taxon>Clostridia</taxon>
        <taxon>Eubacteriales</taxon>
        <taxon>Symbiobacteriaceae</taxon>
        <taxon>Symbiobacterium</taxon>
    </lineage>
</organism>
<gene>
    <name evidence="7" type="ORF">J2Z79_002532</name>
</gene>
<dbReference type="InterPro" id="IPR012854">
    <property type="entry name" value="Cu_amine_oxidase-like_N"/>
</dbReference>
<dbReference type="Gene3D" id="2.60.40.10">
    <property type="entry name" value="Immunoglobulins"/>
    <property type="match status" value="1"/>
</dbReference>
<feature type="domain" description="GH26" evidence="6">
    <location>
        <begin position="134"/>
        <end position="432"/>
    </location>
</feature>
<dbReference type="Gene3D" id="3.20.20.80">
    <property type="entry name" value="Glycosidases"/>
    <property type="match status" value="1"/>
</dbReference>
<dbReference type="EMBL" id="JAGGLG010000022">
    <property type="protein sequence ID" value="MBP2019115.1"/>
    <property type="molecule type" value="Genomic_DNA"/>
</dbReference>
<sequence length="655" mass="71712">MPRLKALAVLLSLFLLTGLVPAKADAANVWQTLAKAQAAEAEGNLKEAADLYLEAAMHFVSEAEQKGDGGARINAALMYGHAGRLTAQLGDLDTASQYWQQEAVYWIPSDEQSAIAAKRKADWVRSEVRLFVTAPAAAVGKRLYTGAKHEPVTGAYLGMYAELDRKVHNPETGKPFYTEGVPALTGRQHPIFMLYGNWSQGHGPASSHIEAIKAVGGALQWAFQPDLGLKAVVDGPVLRRIARELGEAEIPIFLRFGGEMNGEWVPWTGDPELYKEKFRLVARVMREEAPNVAMVWAPSWFPPNTMDLYYPGDAYVDWVGISSYAVHDDSLDPVAEGGKARDSRPLHDTFAEIYERYADRKPIMLVEGAVGYYDHSVNQSREPWALTNIQRFYAAMPRIYPRVKALVWFSSDTKNSVQDKGIMKQNYLLSGNERVLKTYQAAIADTYYLSELGAAADRVYLDAVESGVPAAKVELSSYVRAYDPFISRVEYAINGQPAGSSTTGDPWAVTADFSPYAGETVQVTVRAYDSLGRKSVERTLPVRVAAATVTVDGMPVAFDYQPALLEGTLTVPLEQVAAATGTEVVQAGDRVALRRGDRQVSLTIGSRTATAGWQSVELPAAPTKVDDRVLVPLRVFESLGLRVEWNGATRTASVK</sequence>
<accession>A0ABS4JUA9</accession>
<dbReference type="SUPFAM" id="SSF55383">
    <property type="entry name" value="Copper amine oxidase, domain N"/>
    <property type="match status" value="1"/>
</dbReference>
<dbReference type="PROSITE" id="PS51764">
    <property type="entry name" value="GH26"/>
    <property type="match status" value="1"/>
</dbReference>
<feature type="chain" id="PRO_5046936959" evidence="5">
    <location>
        <begin position="27"/>
        <end position="655"/>
    </location>
</feature>
<evidence type="ECO:0000256" key="3">
    <source>
        <dbReference type="ARBA" id="ARBA00023295"/>
    </source>
</evidence>
<evidence type="ECO:0000313" key="8">
    <source>
        <dbReference type="Proteomes" id="UP001519289"/>
    </source>
</evidence>
<dbReference type="Proteomes" id="UP001519289">
    <property type="component" value="Unassembled WGS sequence"/>
</dbReference>
<name>A0ABS4JUA9_9FIRM</name>
<feature type="signal peptide" evidence="5">
    <location>
        <begin position="1"/>
        <end position="26"/>
    </location>
</feature>
<dbReference type="Gene3D" id="3.30.457.10">
    <property type="entry name" value="Copper amine oxidase-like, N-terminal domain"/>
    <property type="match status" value="1"/>
</dbReference>
<dbReference type="SUPFAM" id="SSF51445">
    <property type="entry name" value="(Trans)glycosidases"/>
    <property type="match status" value="1"/>
</dbReference>
<feature type="active site" description="Nucleophile" evidence="4">
    <location>
        <position position="367"/>
    </location>
</feature>
<dbReference type="InterPro" id="IPR036582">
    <property type="entry name" value="Mao_N_sf"/>
</dbReference>
<evidence type="ECO:0000256" key="5">
    <source>
        <dbReference type="SAM" id="SignalP"/>
    </source>
</evidence>
<evidence type="ECO:0000313" key="7">
    <source>
        <dbReference type="EMBL" id="MBP2019115.1"/>
    </source>
</evidence>
<dbReference type="InterPro" id="IPR013783">
    <property type="entry name" value="Ig-like_fold"/>
</dbReference>
<comment type="caution">
    <text evidence="7">The sequence shown here is derived from an EMBL/GenBank/DDBJ whole genome shotgun (WGS) entry which is preliminary data.</text>
</comment>
<evidence type="ECO:0000256" key="1">
    <source>
        <dbReference type="ARBA" id="ARBA00007754"/>
    </source>
</evidence>
<keyword evidence="8" id="KW-1185">Reference proteome</keyword>
<feature type="active site" description="Proton donor" evidence="4">
    <location>
        <position position="259"/>
    </location>
</feature>
<dbReference type="InterPro" id="IPR017853">
    <property type="entry name" value="GH"/>
</dbReference>
<evidence type="ECO:0000256" key="4">
    <source>
        <dbReference type="PROSITE-ProRule" id="PRU01100"/>
    </source>
</evidence>
<evidence type="ECO:0000259" key="6">
    <source>
        <dbReference type="PROSITE" id="PS51764"/>
    </source>
</evidence>
<dbReference type="InterPro" id="IPR000805">
    <property type="entry name" value="Glyco_hydro_26"/>
</dbReference>
<keyword evidence="3 4" id="KW-0326">Glycosidase</keyword>
<dbReference type="InterPro" id="IPR022790">
    <property type="entry name" value="GH26_dom"/>
</dbReference>
<reference evidence="7 8" key="1">
    <citation type="submission" date="2021-03" db="EMBL/GenBank/DDBJ databases">
        <title>Genomic Encyclopedia of Type Strains, Phase IV (KMG-IV): sequencing the most valuable type-strain genomes for metagenomic binning, comparative biology and taxonomic classification.</title>
        <authorList>
            <person name="Goeker M."/>
        </authorList>
    </citation>
    <scope>NUCLEOTIDE SEQUENCE [LARGE SCALE GENOMIC DNA]</scope>
    <source>
        <strain evidence="7 8">DSM 27138</strain>
    </source>
</reference>
<proteinExistence type="inferred from homology"/>
<dbReference type="PANTHER" id="PTHR40079:SF4">
    <property type="entry name" value="GH26 DOMAIN-CONTAINING PROTEIN-RELATED"/>
    <property type="match status" value="1"/>
</dbReference>
<dbReference type="Pfam" id="PF07833">
    <property type="entry name" value="Cu_amine_oxidN1"/>
    <property type="match status" value="1"/>
</dbReference>
<evidence type="ECO:0000256" key="2">
    <source>
        <dbReference type="ARBA" id="ARBA00022801"/>
    </source>
</evidence>
<comment type="similarity">
    <text evidence="1 4">Belongs to the glycosyl hydrolase 26 family.</text>
</comment>